<reference evidence="3" key="1">
    <citation type="submission" date="2022-01" db="EMBL/GenBank/DDBJ databases">
        <authorList>
            <person name="King R."/>
        </authorList>
    </citation>
    <scope>NUCLEOTIDE SEQUENCE</scope>
</reference>
<proteinExistence type="predicted"/>
<keyword evidence="4" id="KW-1185">Reference proteome</keyword>
<feature type="transmembrane region" description="Helical" evidence="1">
    <location>
        <begin position="501"/>
        <end position="519"/>
    </location>
</feature>
<name>A0A9N9S5H0_9DIPT</name>
<dbReference type="Proteomes" id="UP001153620">
    <property type="component" value="Chromosome 3"/>
</dbReference>
<gene>
    <name evidence="3" type="ORF">CHIRRI_LOCUS12145</name>
</gene>
<keyword evidence="2" id="KW-0732">Signal</keyword>
<feature type="signal peptide" evidence="2">
    <location>
        <begin position="1"/>
        <end position="20"/>
    </location>
</feature>
<keyword evidence="1" id="KW-1133">Transmembrane helix</keyword>
<dbReference type="AlphaFoldDB" id="A0A9N9S5H0"/>
<evidence type="ECO:0008006" key="5">
    <source>
        <dbReference type="Google" id="ProtNLM"/>
    </source>
</evidence>
<evidence type="ECO:0000256" key="1">
    <source>
        <dbReference type="SAM" id="Phobius"/>
    </source>
</evidence>
<keyword evidence="1" id="KW-0812">Transmembrane</keyword>
<dbReference type="OrthoDB" id="8061707at2759"/>
<organism evidence="3 4">
    <name type="scientific">Chironomus riparius</name>
    <dbReference type="NCBI Taxonomy" id="315576"/>
    <lineage>
        <taxon>Eukaryota</taxon>
        <taxon>Metazoa</taxon>
        <taxon>Ecdysozoa</taxon>
        <taxon>Arthropoda</taxon>
        <taxon>Hexapoda</taxon>
        <taxon>Insecta</taxon>
        <taxon>Pterygota</taxon>
        <taxon>Neoptera</taxon>
        <taxon>Endopterygota</taxon>
        <taxon>Diptera</taxon>
        <taxon>Nematocera</taxon>
        <taxon>Chironomoidea</taxon>
        <taxon>Chironomidae</taxon>
        <taxon>Chironominae</taxon>
        <taxon>Chironomus</taxon>
    </lineage>
</organism>
<protein>
    <recommendedName>
        <fullName evidence="5">Envelope protein</fullName>
    </recommendedName>
</protein>
<dbReference type="EMBL" id="OU895879">
    <property type="protein sequence ID" value="CAG9809318.1"/>
    <property type="molecule type" value="Genomic_DNA"/>
</dbReference>
<evidence type="ECO:0000313" key="3">
    <source>
        <dbReference type="EMBL" id="CAG9809318.1"/>
    </source>
</evidence>
<evidence type="ECO:0000313" key="4">
    <source>
        <dbReference type="Proteomes" id="UP001153620"/>
    </source>
</evidence>
<keyword evidence="1" id="KW-0472">Membrane</keyword>
<reference evidence="3" key="2">
    <citation type="submission" date="2022-10" db="EMBL/GenBank/DDBJ databases">
        <authorList>
            <consortium name="ENA_rothamsted_submissions"/>
            <consortium name="culmorum"/>
            <person name="King R."/>
        </authorList>
    </citation>
    <scope>NUCLEOTIDE SEQUENCE</scope>
</reference>
<accession>A0A9N9S5H0</accession>
<evidence type="ECO:0000256" key="2">
    <source>
        <dbReference type="SAM" id="SignalP"/>
    </source>
</evidence>
<feature type="chain" id="PRO_5040119188" description="Envelope protein" evidence="2">
    <location>
        <begin position="21"/>
        <end position="547"/>
    </location>
</feature>
<sequence length="547" mass="63024">MNTLQTLLLLVTSISITSSGLKIEPLEELEGLRFEEIGKLKLITSYVKLTFDVDIKSIDTLIFNQTRNLDIIKEFYGKDEKSNENRLNEIDRLRTNLALRKLELQDVLYGLIAPPERNENRRKKRGFTFFDSLSTEDGRKIEMDLNLLKNTINKMIDAHGGLKGHVINATELLNDTIDELGRRAQISTALSVNDEVDRKVNAIIKMLSKERLSGDIITISEFYENIKNITGMLDTNEELPYRKMAEYYYNLRVSHQVFGTTLKLEMDIPFVEKTPRTLYKIMEFPARFGDKLILTDVVWKYVAINSNESMMLESLDPCYKSSNSVFYCETQSPLQSISKSDDCVTKALMSNTIDVELCKIDTVKSSFLTFIRLSDGQYFYYTPTNETLNVTCKAKTTIEFLNASSSGILELDPECRVLTSGYKLLKSVKYQQSPYKKQNILCVSFDVEEVLKNIKKFNTTIVDNFYVDSLSKIREMSKAIPDPPEKIKDLQFIASFGNFEILQYLLMIVLAIFIIHVVYKTYMWCLQRLKCLNSPRKDECKKTFCDV</sequence>